<reference evidence="1 2" key="1">
    <citation type="submission" date="2016-09" db="EMBL/GenBank/DDBJ databases">
        <authorList>
            <person name="Capua I."/>
            <person name="De Benedictis P."/>
            <person name="Joannis T."/>
            <person name="Lombin L.H."/>
            <person name="Cattoli G."/>
        </authorList>
    </citation>
    <scope>NUCLEOTIDE SEQUENCE [LARGE SCALE GENOMIC DNA]</scope>
    <source>
        <strain evidence="1 2">GluBS11</strain>
    </source>
</reference>
<organism evidence="1 2">
    <name type="scientific">Anaerobium acetethylicum</name>
    <dbReference type="NCBI Taxonomy" id="1619234"/>
    <lineage>
        <taxon>Bacteria</taxon>
        <taxon>Bacillati</taxon>
        <taxon>Bacillota</taxon>
        <taxon>Clostridia</taxon>
        <taxon>Lachnospirales</taxon>
        <taxon>Lachnospiraceae</taxon>
        <taxon>Anaerobium</taxon>
    </lineage>
</organism>
<dbReference type="GO" id="GO:0009143">
    <property type="term" value="P:nucleoside triphosphate catabolic process"/>
    <property type="evidence" value="ECO:0007669"/>
    <property type="project" value="InterPro"/>
</dbReference>
<protein>
    <submittedName>
        <fullName evidence="1">NTP pyrophosphatase, house-cleaning of non-canonical NTPs</fullName>
    </submittedName>
</protein>
<dbReference type="GO" id="GO:0047429">
    <property type="term" value="F:nucleoside triphosphate diphosphatase activity"/>
    <property type="evidence" value="ECO:0007669"/>
    <property type="project" value="InterPro"/>
</dbReference>
<dbReference type="EMBL" id="FMKA01000010">
    <property type="protein sequence ID" value="SCP97384.1"/>
    <property type="molecule type" value="Genomic_DNA"/>
</dbReference>
<dbReference type="PIRSF" id="PIRSF029826">
    <property type="entry name" value="UCP029826_pph"/>
    <property type="match status" value="1"/>
</dbReference>
<dbReference type="CDD" id="cd11537">
    <property type="entry name" value="NTP-PPase_RS21-C6_like"/>
    <property type="match status" value="1"/>
</dbReference>
<dbReference type="PANTHER" id="PTHR46523">
    <property type="entry name" value="DCTP PYROPHOSPHATASE 1"/>
    <property type="match status" value="1"/>
</dbReference>
<dbReference type="Pfam" id="PF12643">
    <property type="entry name" value="MazG-like"/>
    <property type="match status" value="1"/>
</dbReference>
<dbReference type="Gene3D" id="1.10.287.1080">
    <property type="entry name" value="MazG-like"/>
    <property type="match status" value="1"/>
</dbReference>
<dbReference type="InterPro" id="IPR052555">
    <property type="entry name" value="dCTP_Pyrophosphatase"/>
</dbReference>
<dbReference type="SUPFAM" id="SSF101386">
    <property type="entry name" value="all-alpha NTP pyrophosphatases"/>
    <property type="match status" value="1"/>
</dbReference>
<evidence type="ECO:0000313" key="1">
    <source>
        <dbReference type="EMBL" id="SCP97384.1"/>
    </source>
</evidence>
<evidence type="ECO:0000313" key="2">
    <source>
        <dbReference type="Proteomes" id="UP000199315"/>
    </source>
</evidence>
<name>A0A1D3TTP9_9FIRM</name>
<dbReference type="InterPro" id="IPR025984">
    <property type="entry name" value="DCTPP"/>
</dbReference>
<dbReference type="AlphaFoldDB" id="A0A1D3TTP9"/>
<gene>
    <name evidence="1" type="ORF">SAMN05421730_101046</name>
</gene>
<dbReference type="OrthoDB" id="9791898at2"/>
<dbReference type="PANTHER" id="PTHR46523:SF1">
    <property type="entry name" value="DCTP PYROPHOSPHATASE 1"/>
    <property type="match status" value="1"/>
</dbReference>
<dbReference type="STRING" id="1619234.SAMN05421730_101046"/>
<proteinExistence type="predicted"/>
<dbReference type="RefSeq" id="WP_091233431.1">
    <property type="nucleotide sequence ID" value="NZ_FMKA01000010.1"/>
</dbReference>
<keyword evidence="2" id="KW-1185">Reference proteome</keyword>
<dbReference type="Proteomes" id="UP000199315">
    <property type="component" value="Unassembled WGS sequence"/>
</dbReference>
<sequence length="120" mass="14103">MNAADIQELTGLVREFCEERDWDQFHNPKDLAIGISTEANELLDLFRFKSEEDMREIFASTDKKIRVEEELADTLFFVLRFAQMNNIDLKKILEDKLAKNGQKYPVEKIKGKNLKYTELD</sequence>
<accession>A0A1D3TTP9</accession>